<evidence type="ECO:0000313" key="1">
    <source>
        <dbReference type="EMBL" id="KAI0044326.1"/>
    </source>
</evidence>
<dbReference type="Proteomes" id="UP000814033">
    <property type="component" value="Unassembled WGS sequence"/>
</dbReference>
<protein>
    <submittedName>
        <fullName evidence="1">Uncharacterized protein</fullName>
    </submittedName>
</protein>
<proteinExistence type="predicted"/>
<reference evidence="1" key="1">
    <citation type="submission" date="2021-02" db="EMBL/GenBank/DDBJ databases">
        <authorList>
            <consortium name="DOE Joint Genome Institute"/>
            <person name="Ahrendt S."/>
            <person name="Looney B.P."/>
            <person name="Miyauchi S."/>
            <person name="Morin E."/>
            <person name="Drula E."/>
            <person name="Courty P.E."/>
            <person name="Chicoki N."/>
            <person name="Fauchery L."/>
            <person name="Kohler A."/>
            <person name="Kuo A."/>
            <person name="Labutti K."/>
            <person name="Pangilinan J."/>
            <person name="Lipzen A."/>
            <person name="Riley R."/>
            <person name="Andreopoulos W."/>
            <person name="He G."/>
            <person name="Johnson J."/>
            <person name="Barry K.W."/>
            <person name="Grigoriev I.V."/>
            <person name="Nagy L."/>
            <person name="Hibbett D."/>
            <person name="Henrissat B."/>
            <person name="Matheny P.B."/>
            <person name="Labbe J."/>
            <person name="Martin F."/>
        </authorList>
    </citation>
    <scope>NUCLEOTIDE SEQUENCE</scope>
    <source>
        <strain evidence="1">FP105234-sp</strain>
    </source>
</reference>
<name>A0ACB8RL07_9AGAM</name>
<organism evidence="1 2">
    <name type="scientific">Auriscalpium vulgare</name>
    <dbReference type="NCBI Taxonomy" id="40419"/>
    <lineage>
        <taxon>Eukaryota</taxon>
        <taxon>Fungi</taxon>
        <taxon>Dikarya</taxon>
        <taxon>Basidiomycota</taxon>
        <taxon>Agaricomycotina</taxon>
        <taxon>Agaricomycetes</taxon>
        <taxon>Russulales</taxon>
        <taxon>Auriscalpiaceae</taxon>
        <taxon>Auriscalpium</taxon>
    </lineage>
</organism>
<gene>
    <name evidence="1" type="ORF">FA95DRAFT_1597486</name>
</gene>
<evidence type="ECO:0000313" key="2">
    <source>
        <dbReference type="Proteomes" id="UP000814033"/>
    </source>
</evidence>
<dbReference type="EMBL" id="MU275987">
    <property type="protein sequence ID" value="KAI0044326.1"/>
    <property type="molecule type" value="Genomic_DNA"/>
</dbReference>
<keyword evidence="2" id="KW-1185">Reference proteome</keyword>
<comment type="caution">
    <text evidence="1">The sequence shown here is derived from an EMBL/GenBank/DDBJ whole genome shotgun (WGS) entry which is preliminary data.</text>
</comment>
<reference evidence="1" key="2">
    <citation type="journal article" date="2022" name="New Phytol.">
        <title>Evolutionary transition to the ectomycorrhizal habit in the genomes of a hyperdiverse lineage of mushroom-forming fungi.</title>
        <authorList>
            <person name="Looney B."/>
            <person name="Miyauchi S."/>
            <person name="Morin E."/>
            <person name="Drula E."/>
            <person name="Courty P.E."/>
            <person name="Kohler A."/>
            <person name="Kuo A."/>
            <person name="LaButti K."/>
            <person name="Pangilinan J."/>
            <person name="Lipzen A."/>
            <person name="Riley R."/>
            <person name="Andreopoulos W."/>
            <person name="He G."/>
            <person name="Johnson J."/>
            <person name="Nolan M."/>
            <person name="Tritt A."/>
            <person name="Barry K.W."/>
            <person name="Grigoriev I.V."/>
            <person name="Nagy L.G."/>
            <person name="Hibbett D."/>
            <person name="Henrissat B."/>
            <person name="Matheny P.B."/>
            <person name="Labbe J."/>
            <person name="Martin F.M."/>
        </authorList>
    </citation>
    <scope>NUCLEOTIDE SEQUENCE</scope>
    <source>
        <strain evidence="1">FP105234-sp</strain>
    </source>
</reference>
<accession>A0ACB8RL07</accession>
<sequence>MFSFRSHPRLQLVLARLKKERDGHRPWVLRSTFILVVFIILGIVIGWEFRTKTFHGNFSANPITPGGRVLSLSLDVVSVDPIARVVTLDWSILDDSCITSSYNTGDPLPSDSDCPLVNIYVDPNLLAPTQGNGNQPAQIGSSALASSDLSSMPIFQYNVSSLLLYASSFPIFRTSLVMYSTSGAIAGTSTKRTLERSPENYPFDTYASDVFMFGQTNDTSEFVALSIDEPTGIAFGFYVRGERFPDASAPPDPNAPPDFNDFVNLELSIKRAGLVKTYVIVVILAMWSISLGLVVISLKAVVFGHATDSAVLVVPAATLFAFTGLRSTLPGAPAGFDFVGTLPAIGFLLLAVLPCLHELGRELMYPL</sequence>